<dbReference type="RefSeq" id="WP_160821602.1">
    <property type="nucleotide sequence ID" value="NZ_JBHSXE010000001.1"/>
</dbReference>
<dbReference type="PANTHER" id="PTHR10491:SF4">
    <property type="entry name" value="METHIONINE ADENOSYLTRANSFERASE 2 SUBUNIT BETA"/>
    <property type="match status" value="1"/>
</dbReference>
<reference evidence="5" key="1">
    <citation type="journal article" date="2019" name="Int. J. Syst. Evol. Microbiol.">
        <title>The Global Catalogue of Microorganisms (GCM) 10K type strain sequencing project: providing services to taxonomists for standard genome sequencing and annotation.</title>
        <authorList>
            <consortium name="The Broad Institute Genomics Platform"/>
            <consortium name="The Broad Institute Genome Sequencing Center for Infectious Disease"/>
            <person name="Wu L."/>
            <person name="Ma J."/>
        </authorList>
    </citation>
    <scope>NUCLEOTIDE SEQUENCE [LARGE SCALE GENOMIC DNA]</scope>
    <source>
        <strain evidence="5">JCM 3369</strain>
    </source>
</reference>
<evidence type="ECO:0000256" key="2">
    <source>
        <dbReference type="RuleBase" id="RU364082"/>
    </source>
</evidence>
<dbReference type="Proteomes" id="UP001596380">
    <property type="component" value="Unassembled WGS sequence"/>
</dbReference>
<protein>
    <recommendedName>
        <fullName evidence="2">dTDP-4-dehydrorhamnose reductase</fullName>
        <ecNumber evidence="2">1.1.1.133</ecNumber>
    </recommendedName>
</protein>
<keyword evidence="5" id="KW-1185">Reference proteome</keyword>
<gene>
    <name evidence="4" type="primary">rfbD</name>
    <name evidence="4" type="ORF">ACFQKB_07640</name>
</gene>
<comment type="similarity">
    <text evidence="1 2">Belongs to the dTDP-4-dehydrorhamnose reductase family.</text>
</comment>
<dbReference type="NCBIfam" id="TIGR01214">
    <property type="entry name" value="rmlD"/>
    <property type="match status" value="1"/>
</dbReference>
<sequence>MRVYVTGANGMLGSALLRALPSGWAALGVSREDFDISDADAVAKSIEAFAPAVVVHAAANAIVDDCEHRPADAFRVNLRGTRNVAAACRQAGSRLVFISSDYVFDGAAAPTGGYRETDLPNPLSVYGVTKLAGERISAAVEGHLSVRTSWLFGGRDEITDQVLALVRRVERGERVRLIDDQFSAPTYTEDLARALVFLLQRRVTGTVHVANRGRASWYQVAGVALGPGHRNRAEPMPLDECGFRGERPRDSTLATDRLDALGFTMPTWQDAVRRFTGRLPAGHH</sequence>
<name>A0ABW2CGA4_9ACTN</name>
<evidence type="ECO:0000313" key="5">
    <source>
        <dbReference type="Proteomes" id="UP001596380"/>
    </source>
</evidence>
<dbReference type="Gene3D" id="3.40.50.720">
    <property type="entry name" value="NAD(P)-binding Rossmann-like Domain"/>
    <property type="match status" value="1"/>
</dbReference>
<evidence type="ECO:0000259" key="3">
    <source>
        <dbReference type="Pfam" id="PF04321"/>
    </source>
</evidence>
<keyword evidence="2" id="KW-0521">NADP</keyword>
<comment type="pathway">
    <text evidence="2">Carbohydrate biosynthesis; dTDP-L-rhamnose biosynthesis.</text>
</comment>
<dbReference type="InterPro" id="IPR005913">
    <property type="entry name" value="dTDP_dehydrorham_reduct"/>
</dbReference>
<dbReference type="Pfam" id="PF04321">
    <property type="entry name" value="RmlD_sub_bind"/>
    <property type="match status" value="1"/>
</dbReference>
<comment type="caution">
    <text evidence="4">The sequence shown here is derived from an EMBL/GenBank/DDBJ whole genome shotgun (WGS) entry which is preliminary data.</text>
</comment>
<dbReference type="GO" id="GO:0008831">
    <property type="term" value="F:dTDP-4-dehydrorhamnose reductase activity"/>
    <property type="evidence" value="ECO:0007669"/>
    <property type="project" value="UniProtKB-EC"/>
</dbReference>
<dbReference type="SUPFAM" id="SSF51735">
    <property type="entry name" value="NAD(P)-binding Rossmann-fold domains"/>
    <property type="match status" value="1"/>
</dbReference>
<dbReference type="PANTHER" id="PTHR10491">
    <property type="entry name" value="DTDP-4-DEHYDRORHAMNOSE REDUCTASE"/>
    <property type="match status" value="1"/>
</dbReference>
<feature type="domain" description="RmlD-like substrate binding" evidence="3">
    <location>
        <begin position="1"/>
        <end position="276"/>
    </location>
</feature>
<accession>A0ABW2CGA4</accession>
<dbReference type="EC" id="1.1.1.133" evidence="2"/>
<evidence type="ECO:0000256" key="1">
    <source>
        <dbReference type="ARBA" id="ARBA00010944"/>
    </source>
</evidence>
<dbReference type="Gene3D" id="3.90.25.10">
    <property type="entry name" value="UDP-galactose 4-epimerase, domain 1"/>
    <property type="match status" value="1"/>
</dbReference>
<proteinExistence type="inferred from homology"/>
<organism evidence="4 5">
    <name type="scientific">Actinomadura yumaensis</name>
    <dbReference type="NCBI Taxonomy" id="111807"/>
    <lineage>
        <taxon>Bacteria</taxon>
        <taxon>Bacillati</taxon>
        <taxon>Actinomycetota</taxon>
        <taxon>Actinomycetes</taxon>
        <taxon>Streptosporangiales</taxon>
        <taxon>Thermomonosporaceae</taxon>
        <taxon>Actinomadura</taxon>
    </lineage>
</organism>
<keyword evidence="2 4" id="KW-0560">Oxidoreductase</keyword>
<evidence type="ECO:0000313" key="4">
    <source>
        <dbReference type="EMBL" id="MFC6879636.1"/>
    </source>
</evidence>
<dbReference type="CDD" id="cd05254">
    <property type="entry name" value="dTDP_HR_like_SDR_e"/>
    <property type="match status" value="1"/>
</dbReference>
<dbReference type="InterPro" id="IPR036291">
    <property type="entry name" value="NAD(P)-bd_dom_sf"/>
</dbReference>
<comment type="function">
    <text evidence="2">Catalyzes the reduction of dTDP-6-deoxy-L-lyxo-4-hexulose to yield dTDP-L-rhamnose.</text>
</comment>
<dbReference type="InterPro" id="IPR029903">
    <property type="entry name" value="RmlD-like-bd"/>
</dbReference>
<dbReference type="EMBL" id="JBHSXS010000003">
    <property type="protein sequence ID" value="MFC6879636.1"/>
    <property type="molecule type" value="Genomic_DNA"/>
</dbReference>